<protein>
    <submittedName>
        <fullName evidence="2">Lasso peptide biosynthesis PqqD family chaperone</fullName>
    </submittedName>
</protein>
<evidence type="ECO:0000313" key="2">
    <source>
        <dbReference type="EMBL" id="QNS03935.1"/>
    </source>
</evidence>
<dbReference type="Pfam" id="PF05402">
    <property type="entry name" value="PqqD"/>
    <property type="match status" value="1"/>
</dbReference>
<evidence type="ECO:0000313" key="3">
    <source>
        <dbReference type="Proteomes" id="UP000516428"/>
    </source>
</evidence>
<dbReference type="InterPro" id="IPR008792">
    <property type="entry name" value="PQQD"/>
</dbReference>
<evidence type="ECO:0000256" key="1">
    <source>
        <dbReference type="SAM" id="Coils"/>
    </source>
</evidence>
<accession>A0A7H1B5D0</accession>
<feature type="coiled-coil region" evidence="1">
    <location>
        <begin position="54"/>
        <end position="81"/>
    </location>
</feature>
<sequence>MKLRDGISVTTTDFGGVLLDQRSGTYWQLNESGTLVVSALAEGLGAPEVVDRLVAEFDVERERAEADVAALSRQLVDARMATP</sequence>
<dbReference type="RefSeq" id="WP_188336678.1">
    <property type="nucleotide sequence ID" value="NZ_CP061281.1"/>
</dbReference>
<dbReference type="KEGG" id="sxn:IAG42_10055"/>
<dbReference type="NCBIfam" id="NF033530">
    <property type="entry name" value="lasso_PqqD_Strm"/>
    <property type="match status" value="1"/>
</dbReference>
<organism evidence="2 3">
    <name type="scientific">Streptomyces xanthii</name>
    <dbReference type="NCBI Taxonomy" id="2768069"/>
    <lineage>
        <taxon>Bacteria</taxon>
        <taxon>Bacillati</taxon>
        <taxon>Actinomycetota</taxon>
        <taxon>Actinomycetes</taxon>
        <taxon>Kitasatosporales</taxon>
        <taxon>Streptomycetaceae</taxon>
        <taxon>Streptomyces</taxon>
    </lineage>
</organism>
<dbReference type="AlphaFoldDB" id="A0A7H1B5D0"/>
<dbReference type="Gene3D" id="1.10.10.1150">
    <property type="entry name" value="Coenzyme PQQ synthesis protein D (PqqD)"/>
    <property type="match status" value="1"/>
</dbReference>
<dbReference type="InterPro" id="IPR041881">
    <property type="entry name" value="PqqD_sf"/>
</dbReference>
<reference evidence="2 3" key="1">
    <citation type="submission" date="2020-09" db="EMBL/GenBank/DDBJ databases">
        <title>A novel species.</title>
        <authorList>
            <person name="Gao J."/>
        </authorList>
    </citation>
    <scope>NUCLEOTIDE SEQUENCE [LARGE SCALE GENOMIC DNA]</scope>
    <source>
        <strain evidence="2 3">CRXT-Y-14</strain>
    </source>
</reference>
<dbReference type="Proteomes" id="UP000516428">
    <property type="component" value="Chromosome"/>
</dbReference>
<proteinExistence type="predicted"/>
<keyword evidence="1" id="KW-0175">Coiled coil</keyword>
<gene>
    <name evidence="2" type="ORF">IAG42_10055</name>
</gene>
<dbReference type="EMBL" id="CP061281">
    <property type="protein sequence ID" value="QNS03935.1"/>
    <property type="molecule type" value="Genomic_DNA"/>
</dbReference>
<keyword evidence="3" id="KW-1185">Reference proteome</keyword>
<name>A0A7H1B5D0_9ACTN</name>